<gene>
    <name evidence="3" type="ordered locus">SGR_7056t</name>
    <name evidence="2" type="ordered locus">SGR_83t</name>
</gene>
<evidence type="ECO:0000313" key="2">
    <source>
        <dbReference type="EMBL" id="BAG16912.1"/>
    </source>
</evidence>
<accession>B1VM11</accession>
<feature type="region of interest" description="Disordered" evidence="1">
    <location>
        <begin position="1"/>
        <end position="40"/>
    </location>
</feature>
<dbReference type="EMBL" id="AP009493">
    <property type="protein sequence ID" value="BAG16912.1"/>
    <property type="molecule type" value="Genomic_DNA"/>
</dbReference>
<reference evidence="2" key="2">
    <citation type="journal article" date="2008" name="J. Bacteriol.">
        <title>The genome sequence of the streptomycin-producing microorganism Streptomyces griseus IFO 13350.</title>
        <authorList>
            <person name="Ohnishi Y."/>
            <person name="Ishikawa J."/>
            <person name="Hara H."/>
            <person name="Suzuki H."/>
            <person name="Ikenoya M."/>
            <person name="Ikeda H."/>
            <person name="Yamashita A."/>
            <person name="Hattori M."/>
            <person name="Horinouchi S."/>
        </authorList>
    </citation>
    <scope>NUCLEOTIDE SEQUENCE</scope>
    <source>
        <strain evidence="2">NBRC 13350</strain>
    </source>
</reference>
<evidence type="ECO:0000256" key="1">
    <source>
        <dbReference type="SAM" id="MobiDB-lite"/>
    </source>
</evidence>
<dbReference type="HOGENOM" id="CLU_166201_0_0_11"/>
<dbReference type="EMBL" id="AP009493">
    <property type="protein sequence ID" value="BAG23883.1"/>
    <property type="molecule type" value="Genomic_DNA"/>
</dbReference>
<protein>
    <submittedName>
        <fullName evidence="2">Uncharacterized protein</fullName>
    </submittedName>
</protein>
<sequence>MPGGIVSPRSYGRRQVPGRPGPVSERSGHMGEINVSSRDLGRLLTDRTGTPARPYQEAFAKLADTYRGKPVPEILPLLRQAADEALLGFTDADLREQAEAIRSGARYVLRVRVT</sequence>
<reference evidence="2" key="3">
    <citation type="journal article" date="2008" name="J. Biol. Chem.">
        <title>Phenolic lipids synthesized by type III polyketide synthase confer penicillin resistance on Streptomyces griseus.</title>
        <authorList>
            <person name="Funabashi M."/>
            <person name="Funa N."/>
            <person name="Horinouchi S."/>
        </authorList>
    </citation>
    <scope>NUCLEOTIDE SEQUENCE</scope>
    <source>
        <strain evidence="2">NBRC 13350</strain>
    </source>
</reference>
<dbReference type="eggNOG" id="ENOG5032FZW">
    <property type="taxonomic scope" value="Bacteria"/>
</dbReference>
<proteinExistence type="predicted"/>
<reference evidence="4" key="1">
    <citation type="journal article" date="2008" name="J. Bacteriol.">
        <title>Genome sequence of the streptomycin-producing microorganism Streptomyces griseus IFO 13350.</title>
        <authorList>
            <person name="Ohnishi Y."/>
            <person name="Ishikawa J."/>
            <person name="Hara H."/>
            <person name="Suzuki H."/>
            <person name="Ikenoya M."/>
            <person name="Ikeda H."/>
            <person name="Yamashita A."/>
            <person name="Hattori M."/>
            <person name="Horinouchi S."/>
        </authorList>
    </citation>
    <scope>NUCLEOTIDE SEQUENCE [LARGE SCALE GENOMIC DNA]</scope>
    <source>
        <strain evidence="4">JCM 4626 / NBRC 13350</strain>
    </source>
</reference>
<dbReference type="AlphaFoldDB" id="B1VM11"/>
<evidence type="ECO:0000313" key="4">
    <source>
        <dbReference type="Proteomes" id="UP000001685"/>
    </source>
</evidence>
<name>B1VM11_STRGG</name>
<evidence type="ECO:0000313" key="3">
    <source>
        <dbReference type="EMBL" id="BAG23883.1"/>
    </source>
</evidence>
<dbReference type="KEGG" id="sgr:SGR_7056t"/>
<dbReference type="Proteomes" id="UP000001685">
    <property type="component" value="Chromosome"/>
</dbReference>
<reference evidence="2" key="4">
    <citation type="journal article" date="2008" name="Microbiology">
        <title>Conditionally positive effect of the TetR-family transcriptional regulator AtrA on streptomycin production by Streptomyces griseus.</title>
        <authorList>
            <person name="Hirano S."/>
            <person name="Tanaka K."/>
            <person name="Ohnishi Y."/>
            <person name="Horinouchi S."/>
        </authorList>
    </citation>
    <scope>NUCLEOTIDE SEQUENCE</scope>
    <source>
        <strain evidence="2">NBRC 13350</strain>
    </source>
</reference>
<dbReference type="KEGG" id="sgr:SGR_83t"/>
<organism evidence="2 4">
    <name type="scientific">Streptomyces griseus subsp. griseus (strain JCM 4626 / CBS 651.72 / NBRC 13350 / KCC S-0626 / ISP 5235)</name>
    <dbReference type="NCBI Taxonomy" id="455632"/>
    <lineage>
        <taxon>Bacteria</taxon>
        <taxon>Bacillati</taxon>
        <taxon>Actinomycetota</taxon>
        <taxon>Actinomycetes</taxon>
        <taxon>Kitasatosporales</taxon>
        <taxon>Streptomycetaceae</taxon>
        <taxon>Streptomyces</taxon>
    </lineage>
</organism>